<dbReference type="PANTHER" id="PTHR31527:SF0">
    <property type="entry name" value="RE64534P"/>
    <property type="match status" value="1"/>
</dbReference>
<sequence>MNAKAQTGAERLRSRKPVPKPVPAYLPSAGSPLTVPRDLYEAVRWAPRVLVEEFVLPIRSGRAWKAPAGSIVRISTPEGPQVGDLNIWNAHNPRERFWASRTKQLHASHVTTHDRLWSCLPYMRPLVTIIADSLSWYGEDEHGGRVHDLLGTRCDPYINTVLSGQTYDFHCHSNLTRAVAPYGLNEGDVHDVINLFQVTGLDEKGRYFMNPCPAEAGDHMEFLAEQDVLMALSTCPGGDLSLWGFGSDSEKEMIKCCRPLKVEVFKLADEKLLSNGGWKPAETSQYPVLDAPFGDAESTPDNSFAKASMDEVLMKQVGARGKKTSSTAEPTEPIPTANGSLTSQNVTETYDELIESVSSYVEEYMSHYDPSHDYNHILRVHRLALLILDKESQSEAAARPQYDKTLLTLGALLHDVGDRKYLLPGQDSTTLVRDVLLERGCPADLADKVQDLVLHVSFSSEKKDPQKVLDKIASIPELAIVQDADRLDAIGAVGIARCFTFGGAKMSARGLSGCVDHFEEKLELLEGMMKTGTGRQLARERTERLKVFRGWWESETMGLS</sequence>
<organism evidence="3 4">
    <name type="scientific">Diaporthe eres</name>
    <name type="common">Phomopsis oblonga</name>
    <dbReference type="NCBI Taxonomy" id="83184"/>
    <lineage>
        <taxon>Eukaryota</taxon>
        <taxon>Fungi</taxon>
        <taxon>Dikarya</taxon>
        <taxon>Ascomycota</taxon>
        <taxon>Pezizomycotina</taxon>
        <taxon>Sordariomycetes</taxon>
        <taxon>Sordariomycetidae</taxon>
        <taxon>Diaporthales</taxon>
        <taxon>Diaporthaceae</taxon>
        <taxon>Diaporthe</taxon>
        <taxon>Diaporthe eres species complex</taxon>
    </lineage>
</organism>
<feature type="region of interest" description="Disordered" evidence="1">
    <location>
        <begin position="1"/>
        <end position="23"/>
    </location>
</feature>
<dbReference type="Proteomes" id="UP001430848">
    <property type="component" value="Unassembled WGS sequence"/>
</dbReference>
<evidence type="ECO:0000259" key="2">
    <source>
        <dbReference type="SMART" id="SM00471"/>
    </source>
</evidence>
<dbReference type="InterPro" id="IPR003607">
    <property type="entry name" value="HD/PDEase_dom"/>
</dbReference>
<name>A0ABR1NTV6_DIAER</name>
<keyword evidence="4" id="KW-1185">Reference proteome</keyword>
<dbReference type="EMBL" id="JAKNSF020000111">
    <property type="protein sequence ID" value="KAK7714941.1"/>
    <property type="molecule type" value="Genomic_DNA"/>
</dbReference>
<dbReference type="CDD" id="cd00077">
    <property type="entry name" value="HDc"/>
    <property type="match status" value="1"/>
</dbReference>
<dbReference type="Pfam" id="PF01966">
    <property type="entry name" value="HD"/>
    <property type="match status" value="1"/>
</dbReference>
<dbReference type="SUPFAM" id="SSF109604">
    <property type="entry name" value="HD-domain/PDEase-like"/>
    <property type="match status" value="1"/>
</dbReference>
<dbReference type="Pfam" id="PF09347">
    <property type="entry name" value="DUF1989"/>
    <property type="match status" value="1"/>
</dbReference>
<protein>
    <recommendedName>
        <fullName evidence="2">HD/PDEase domain-containing protein</fullName>
    </recommendedName>
</protein>
<comment type="caution">
    <text evidence="3">The sequence shown here is derived from an EMBL/GenBank/DDBJ whole genome shotgun (WGS) entry which is preliminary data.</text>
</comment>
<gene>
    <name evidence="3" type="ORF">SLS63_011536</name>
</gene>
<feature type="region of interest" description="Disordered" evidence="1">
    <location>
        <begin position="318"/>
        <end position="343"/>
    </location>
</feature>
<reference evidence="3 4" key="1">
    <citation type="submission" date="2024-02" db="EMBL/GenBank/DDBJ databases">
        <title>De novo assembly and annotation of 12 fungi associated with fruit tree decline syndrome in Ontario, Canada.</title>
        <authorList>
            <person name="Sulman M."/>
            <person name="Ellouze W."/>
            <person name="Ilyukhin E."/>
        </authorList>
    </citation>
    <scope>NUCLEOTIDE SEQUENCE [LARGE SCALE GENOMIC DNA]</scope>
    <source>
        <strain evidence="3 4">M169</strain>
    </source>
</reference>
<feature type="domain" description="HD/PDEase" evidence="2">
    <location>
        <begin position="369"/>
        <end position="499"/>
    </location>
</feature>
<evidence type="ECO:0000256" key="1">
    <source>
        <dbReference type="SAM" id="MobiDB-lite"/>
    </source>
</evidence>
<accession>A0ABR1NTV6</accession>
<evidence type="ECO:0000313" key="4">
    <source>
        <dbReference type="Proteomes" id="UP001430848"/>
    </source>
</evidence>
<evidence type="ECO:0000313" key="3">
    <source>
        <dbReference type="EMBL" id="KAK7714941.1"/>
    </source>
</evidence>
<dbReference type="InterPro" id="IPR006674">
    <property type="entry name" value="HD_domain"/>
</dbReference>
<dbReference type="SMART" id="SM00471">
    <property type="entry name" value="HDc"/>
    <property type="match status" value="1"/>
</dbReference>
<proteinExistence type="predicted"/>
<dbReference type="Gene3D" id="1.10.3210.50">
    <property type="match status" value="1"/>
</dbReference>
<dbReference type="InterPro" id="IPR018959">
    <property type="entry name" value="DUF1989"/>
</dbReference>
<dbReference type="PANTHER" id="PTHR31527">
    <property type="entry name" value="RE64534P"/>
    <property type="match status" value="1"/>
</dbReference>